<accession>D3UHC5</accession>
<organism evidence="2 3">
    <name type="scientific">Helicobacter mustelae (strain ATCC 43772 / CCUG 25715 / CIP 103759 / LMG 18044 / NCTC 12198 / R85-136P)</name>
    <name type="common">Campylobacter mustelae</name>
    <dbReference type="NCBI Taxonomy" id="679897"/>
    <lineage>
        <taxon>Bacteria</taxon>
        <taxon>Pseudomonadati</taxon>
        <taxon>Campylobacterota</taxon>
        <taxon>Epsilonproteobacteria</taxon>
        <taxon>Campylobacterales</taxon>
        <taxon>Helicobacteraceae</taxon>
        <taxon>Helicobacter</taxon>
    </lineage>
</organism>
<keyword evidence="3" id="KW-1185">Reference proteome</keyword>
<dbReference type="Proteomes" id="UP000001522">
    <property type="component" value="Chromosome"/>
</dbReference>
<evidence type="ECO:0000313" key="3">
    <source>
        <dbReference type="Proteomes" id="UP000001522"/>
    </source>
</evidence>
<evidence type="ECO:0000313" key="2">
    <source>
        <dbReference type="EMBL" id="CBG39897.1"/>
    </source>
</evidence>
<dbReference type="EMBL" id="FN555004">
    <property type="protein sequence ID" value="CBG39897.1"/>
    <property type="molecule type" value="Genomic_DNA"/>
</dbReference>
<feature type="repeat" description="TPR" evidence="1">
    <location>
        <begin position="8"/>
        <end position="41"/>
    </location>
</feature>
<reference evidence="2 3" key="1">
    <citation type="journal article" date="2010" name="BMC Genomics">
        <title>Comparative genomics and proteomics of Helicobacter mustelae, an ulcerogenic and carcinogenic gastric pathogen.</title>
        <authorList>
            <person name="O'Toole P.W."/>
            <person name="Snelling W.J."/>
            <person name="Canchaya C."/>
            <person name="Forde B.M."/>
            <person name="Hardie K.R."/>
            <person name="Josenhans C."/>
            <person name="Graham R.L.J."/>
            <person name="McMullan G."/>
            <person name="Parkhill J."/>
            <person name="Belda E."/>
            <person name="Bentley S.D."/>
        </authorList>
    </citation>
    <scope>NUCLEOTIDE SEQUENCE [LARGE SCALE GENOMIC DNA]</scope>
    <source>
        <strain evidence="3">ATCC 43772 / LMG 18044 / NCTC 12198 / 12198</strain>
    </source>
</reference>
<dbReference type="SUPFAM" id="SSF48452">
    <property type="entry name" value="TPR-like"/>
    <property type="match status" value="1"/>
</dbReference>
<dbReference type="AlphaFoldDB" id="D3UHC5"/>
<dbReference type="eggNOG" id="ENOG5031ANZ">
    <property type="taxonomic scope" value="Bacteria"/>
</dbReference>
<dbReference type="Gene3D" id="1.25.40.10">
    <property type="entry name" value="Tetratricopeptide repeat domain"/>
    <property type="match status" value="1"/>
</dbReference>
<dbReference type="HOGENOM" id="CLU_111969_0_0_7"/>
<sequence>MAINNPKKRILLRKGFTFFETRNYKDAMSYFTEALELDKEDLEARIGVLLTDLAADFPNEAHGFYELYQTMLSSNPRSLREKIQQNILDGIKSFDNGLEKLSAVFFDAQKDLKAEQIDGILYKDFKEMYECKGFKETFENLLFSTKIVFTNKEDFYEFLNTLLDYGYSEFCLQYIESMRSAIFYDAYLEQILRRLAEGV</sequence>
<keyword evidence="1" id="KW-0802">TPR repeat</keyword>
<dbReference type="InterPro" id="IPR019734">
    <property type="entry name" value="TPR_rpt"/>
</dbReference>
<proteinExistence type="predicted"/>
<dbReference type="STRING" id="679897.HMU06390"/>
<dbReference type="PROSITE" id="PS50005">
    <property type="entry name" value="TPR"/>
    <property type="match status" value="1"/>
</dbReference>
<dbReference type="KEGG" id="hms:HMU06390"/>
<dbReference type="InterPro" id="IPR011990">
    <property type="entry name" value="TPR-like_helical_dom_sf"/>
</dbReference>
<protein>
    <submittedName>
        <fullName evidence="2">Uncharacterized protein</fullName>
    </submittedName>
</protein>
<name>D3UHC5_HELM1</name>
<gene>
    <name evidence="2" type="ordered locus">HMU06390</name>
</gene>
<evidence type="ECO:0000256" key="1">
    <source>
        <dbReference type="PROSITE-ProRule" id="PRU00339"/>
    </source>
</evidence>